<evidence type="ECO:0000313" key="5">
    <source>
        <dbReference type="EMBL" id="GAK55577.1"/>
    </source>
</evidence>
<evidence type="ECO:0000256" key="3">
    <source>
        <dbReference type="ARBA" id="ARBA00023163"/>
    </source>
</evidence>
<dbReference type="PANTHER" id="PTHR36511:SF4">
    <property type="entry name" value="ANTITOXIN MQSA"/>
    <property type="match status" value="1"/>
</dbReference>
<dbReference type="GO" id="GO:0003677">
    <property type="term" value="F:DNA binding"/>
    <property type="evidence" value="ECO:0007669"/>
    <property type="project" value="UniProtKB-KW"/>
</dbReference>
<name>A0A0S6WBF5_VECG1</name>
<evidence type="ECO:0000313" key="6">
    <source>
        <dbReference type="Proteomes" id="UP000030661"/>
    </source>
</evidence>
<feature type="domain" description="HTH cro/C1-type" evidence="4">
    <location>
        <begin position="36"/>
        <end position="79"/>
    </location>
</feature>
<keyword evidence="1" id="KW-0805">Transcription regulation</keyword>
<keyword evidence="2" id="KW-0238">DNA-binding</keyword>
<dbReference type="HOGENOM" id="CLU_144725_3_1_0"/>
<dbReference type="SMART" id="SM00530">
    <property type="entry name" value="HTH_XRE"/>
    <property type="match status" value="1"/>
</dbReference>
<gene>
    <name evidence="5" type="ORF">U27_02411</name>
</gene>
<sequence length="97" mass="10392">MSTAFESIKQGLTEAIEFAQGKPTQAVVHTFSPLDVKAVRAQVGMSQTEFASAFGISVGTLRHWERGDRTPRGPALVLLNLVAKEPKAVLRALSSGQ</sequence>
<dbReference type="InterPro" id="IPR001387">
    <property type="entry name" value="Cro/C1-type_HTH"/>
</dbReference>
<protein>
    <submittedName>
        <fullName evidence="5">Transcriptional regulator, XRE family</fullName>
    </submittedName>
</protein>
<dbReference type="CDD" id="cd00093">
    <property type="entry name" value="HTH_XRE"/>
    <property type="match status" value="1"/>
</dbReference>
<dbReference type="NCBIfam" id="NF041265">
    <property type="entry name" value="NadS"/>
    <property type="match status" value="1"/>
</dbReference>
<keyword evidence="6" id="KW-1185">Reference proteome</keyword>
<dbReference type="InterPro" id="IPR010982">
    <property type="entry name" value="Lambda_DNA-bd_dom_sf"/>
</dbReference>
<dbReference type="InterPro" id="IPR047761">
    <property type="entry name" value="NadS-like"/>
</dbReference>
<dbReference type="STRING" id="1499967.U27_02411"/>
<dbReference type="Proteomes" id="UP000030661">
    <property type="component" value="Unassembled WGS sequence"/>
</dbReference>
<organism evidence="5 6">
    <name type="scientific">Vecturithrix granuli</name>
    <dbReference type="NCBI Taxonomy" id="1499967"/>
    <lineage>
        <taxon>Bacteria</taxon>
        <taxon>Candidatus Moduliflexota</taxon>
        <taxon>Candidatus Vecturitrichia</taxon>
        <taxon>Candidatus Vecturitrichales</taxon>
        <taxon>Candidatus Vecturitrichaceae</taxon>
        <taxon>Candidatus Vecturithrix</taxon>
    </lineage>
</organism>
<proteinExistence type="predicted"/>
<dbReference type="SUPFAM" id="SSF47413">
    <property type="entry name" value="lambda repressor-like DNA-binding domains"/>
    <property type="match status" value="1"/>
</dbReference>
<dbReference type="PROSITE" id="PS50943">
    <property type="entry name" value="HTH_CROC1"/>
    <property type="match status" value="1"/>
</dbReference>
<dbReference type="eggNOG" id="COG2944">
    <property type="taxonomic scope" value="Bacteria"/>
</dbReference>
<keyword evidence="3" id="KW-0804">Transcription</keyword>
<evidence type="ECO:0000256" key="2">
    <source>
        <dbReference type="ARBA" id="ARBA00023125"/>
    </source>
</evidence>
<dbReference type="Pfam" id="PF01381">
    <property type="entry name" value="HTH_3"/>
    <property type="match status" value="1"/>
</dbReference>
<evidence type="ECO:0000256" key="1">
    <source>
        <dbReference type="ARBA" id="ARBA00023015"/>
    </source>
</evidence>
<accession>A0A0S6WBF5</accession>
<dbReference type="InterPro" id="IPR052359">
    <property type="entry name" value="HTH-type_reg/antitoxin"/>
</dbReference>
<reference evidence="5 6" key="1">
    <citation type="journal article" date="2015" name="PeerJ">
        <title>First genomic representation of candidate bacterial phylum KSB3 points to enhanced environmental sensing as a trigger of wastewater bulking.</title>
        <authorList>
            <person name="Sekiguchi Y."/>
            <person name="Ohashi A."/>
            <person name="Parks D.H."/>
            <person name="Yamauchi T."/>
            <person name="Tyson G.W."/>
            <person name="Hugenholtz P."/>
        </authorList>
    </citation>
    <scope>NUCLEOTIDE SEQUENCE [LARGE SCALE GENOMIC DNA]</scope>
</reference>
<dbReference type="EMBL" id="DF820463">
    <property type="protein sequence ID" value="GAK55577.1"/>
    <property type="molecule type" value="Genomic_DNA"/>
</dbReference>
<dbReference type="PANTHER" id="PTHR36511">
    <property type="entry name" value="MERR FAMILY BACTERIAL REGULATORY PROTEIN"/>
    <property type="match status" value="1"/>
</dbReference>
<evidence type="ECO:0000259" key="4">
    <source>
        <dbReference type="PROSITE" id="PS50943"/>
    </source>
</evidence>
<dbReference type="Gene3D" id="1.10.260.40">
    <property type="entry name" value="lambda repressor-like DNA-binding domains"/>
    <property type="match status" value="1"/>
</dbReference>
<dbReference type="AlphaFoldDB" id="A0A0S6WBF5"/>